<keyword evidence="2" id="KW-1185">Reference proteome</keyword>
<accession>A0A543GDK3</accession>
<protein>
    <submittedName>
        <fullName evidence="1">Uncharacterized protein</fullName>
    </submittedName>
</protein>
<name>A0A543GDK3_9PSEU</name>
<dbReference type="AlphaFoldDB" id="A0A543GDK3"/>
<dbReference type="EMBL" id="VFPH01000001">
    <property type="protein sequence ID" value="TQM44137.1"/>
    <property type="molecule type" value="Genomic_DNA"/>
</dbReference>
<comment type="caution">
    <text evidence="1">The sequence shown here is derived from an EMBL/GenBank/DDBJ whole genome shotgun (WGS) entry which is preliminary data.</text>
</comment>
<dbReference type="RefSeq" id="WP_142098690.1">
    <property type="nucleotide sequence ID" value="NZ_VFPH01000001.1"/>
</dbReference>
<organism evidence="1 2">
    <name type="scientific">Pseudonocardia cypriaca</name>
    <dbReference type="NCBI Taxonomy" id="882449"/>
    <lineage>
        <taxon>Bacteria</taxon>
        <taxon>Bacillati</taxon>
        <taxon>Actinomycetota</taxon>
        <taxon>Actinomycetes</taxon>
        <taxon>Pseudonocardiales</taxon>
        <taxon>Pseudonocardiaceae</taxon>
        <taxon>Pseudonocardia</taxon>
    </lineage>
</organism>
<evidence type="ECO:0000313" key="1">
    <source>
        <dbReference type="EMBL" id="TQM44137.1"/>
    </source>
</evidence>
<reference evidence="1 2" key="1">
    <citation type="submission" date="2019-06" db="EMBL/GenBank/DDBJ databases">
        <title>Sequencing the genomes of 1000 actinobacteria strains.</title>
        <authorList>
            <person name="Klenk H.-P."/>
        </authorList>
    </citation>
    <scope>NUCLEOTIDE SEQUENCE [LARGE SCALE GENOMIC DNA]</scope>
    <source>
        <strain evidence="1 2">DSM 45511</strain>
    </source>
</reference>
<dbReference type="OrthoDB" id="1121820at2"/>
<sequence length="121" mass="13467">MPTIALAMPIPPHNYETWRAAVTSFAGERRSEYDASRRRLGVQRSTSWVQQTPQGPIEILVVEAADPARFFEGLATSQEPFDVKFRAFVQDVYGLDLTQPLPVPLPELVLDWSATPTSAPV</sequence>
<evidence type="ECO:0000313" key="2">
    <source>
        <dbReference type="Proteomes" id="UP000319818"/>
    </source>
</evidence>
<proteinExistence type="predicted"/>
<gene>
    <name evidence="1" type="ORF">FB388_1499</name>
</gene>
<dbReference type="Proteomes" id="UP000319818">
    <property type="component" value="Unassembled WGS sequence"/>
</dbReference>